<evidence type="ECO:0000313" key="2">
    <source>
        <dbReference type="EMBL" id="KZX17558.1"/>
    </source>
</evidence>
<accession>A0A166FD87</accession>
<dbReference type="GO" id="GO:0008831">
    <property type="term" value="F:dTDP-4-dehydrorhamnose reductase activity"/>
    <property type="evidence" value="ECO:0007669"/>
    <property type="project" value="UniProtKB-EC"/>
</dbReference>
<dbReference type="GO" id="GO:0019305">
    <property type="term" value="P:dTDP-rhamnose biosynthetic process"/>
    <property type="evidence" value="ECO:0007669"/>
    <property type="project" value="TreeGrafter"/>
</dbReference>
<dbReference type="PANTHER" id="PTHR10491">
    <property type="entry name" value="DTDP-4-DEHYDRORHAMNOSE REDUCTASE"/>
    <property type="match status" value="1"/>
</dbReference>
<keyword evidence="2" id="KW-0560">Oxidoreductase</keyword>
<dbReference type="STRING" id="55758.MBFIL_00950"/>
<dbReference type="RefSeq" id="WP_066970385.1">
    <property type="nucleotide sequence ID" value="NZ_LWMT01000011.1"/>
</dbReference>
<evidence type="ECO:0000259" key="1">
    <source>
        <dbReference type="Pfam" id="PF04321"/>
    </source>
</evidence>
<dbReference type="CDD" id="cd05254">
    <property type="entry name" value="dTDP_HR_like_SDR_e"/>
    <property type="match status" value="1"/>
</dbReference>
<dbReference type="Proteomes" id="UP000077066">
    <property type="component" value="Unassembled WGS sequence"/>
</dbReference>
<keyword evidence="3" id="KW-1185">Reference proteome</keyword>
<feature type="domain" description="RmlD-like substrate binding" evidence="1">
    <location>
        <begin position="1"/>
        <end position="275"/>
    </location>
</feature>
<organism evidence="2 3">
    <name type="scientific">Methanobrevibacter filiformis</name>
    <dbReference type="NCBI Taxonomy" id="55758"/>
    <lineage>
        <taxon>Archaea</taxon>
        <taxon>Methanobacteriati</taxon>
        <taxon>Methanobacteriota</taxon>
        <taxon>Methanomada group</taxon>
        <taxon>Methanobacteria</taxon>
        <taxon>Methanobacteriales</taxon>
        <taxon>Methanobacteriaceae</taxon>
        <taxon>Methanobrevibacter</taxon>
    </lineage>
</organism>
<gene>
    <name evidence="2" type="primary">rmlD</name>
    <name evidence="2" type="ORF">MBFIL_00950</name>
</gene>
<dbReference type="SUPFAM" id="SSF51735">
    <property type="entry name" value="NAD(P)-binding Rossmann-fold domains"/>
    <property type="match status" value="1"/>
</dbReference>
<reference evidence="2 3" key="1">
    <citation type="submission" date="2016-04" db="EMBL/GenBank/DDBJ databases">
        <title>Genome sequence of Methanobrevibacter filiformis DSM 11501.</title>
        <authorList>
            <person name="Poehlein A."/>
            <person name="Seedorf H."/>
            <person name="Daniel R."/>
        </authorList>
    </citation>
    <scope>NUCLEOTIDE SEQUENCE [LARGE SCALE GENOMIC DNA]</scope>
    <source>
        <strain evidence="2 3">DSM 11501</strain>
    </source>
</reference>
<dbReference type="EC" id="1.1.1.133" evidence="2"/>
<sequence length="277" mass="31038">MRILITGSNGMLGSDLVEVLSDNYEVIPTTSKTLDITNKELVLEKISEHKPDVIINSAAYTDVDGCESNKELAYNINGKACENLAICSANIGSTLIHISTDYVFDGKNSVPYTENDNTNPINVYGKSKLIGEEFIKNTIDSYFIFRTSWLYGVNGDNFVKTMIELSKNNSEISVVNDQRGSPTFTHDLAIVISKIVQSDKYGIYNLTNSDNCTWFDFAKDIFELSSIDMKVNPVKTDEFPRPAKRPKYSVLSGEKLVKNGFKPLRPYKKGLKDYLSF</sequence>
<dbReference type="Gene3D" id="3.40.50.720">
    <property type="entry name" value="NAD(P)-binding Rossmann-like Domain"/>
    <property type="match status" value="1"/>
</dbReference>
<dbReference type="NCBIfam" id="TIGR01214">
    <property type="entry name" value="rmlD"/>
    <property type="match status" value="1"/>
</dbReference>
<name>A0A166FD87_9EURY</name>
<dbReference type="PANTHER" id="PTHR10491:SF4">
    <property type="entry name" value="METHIONINE ADENOSYLTRANSFERASE 2 SUBUNIT BETA"/>
    <property type="match status" value="1"/>
</dbReference>
<dbReference type="InterPro" id="IPR029903">
    <property type="entry name" value="RmlD-like-bd"/>
</dbReference>
<dbReference type="Pfam" id="PF04321">
    <property type="entry name" value="RmlD_sub_bind"/>
    <property type="match status" value="1"/>
</dbReference>
<proteinExistence type="predicted"/>
<dbReference type="Gene3D" id="3.90.25.10">
    <property type="entry name" value="UDP-galactose 4-epimerase, domain 1"/>
    <property type="match status" value="1"/>
</dbReference>
<comment type="caution">
    <text evidence="2">The sequence shown here is derived from an EMBL/GenBank/DDBJ whole genome shotgun (WGS) entry which is preliminary data.</text>
</comment>
<dbReference type="OrthoDB" id="4907at2157"/>
<dbReference type="AlphaFoldDB" id="A0A166FD87"/>
<dbReference type="EMBL" id="LWMT01000011">
    <property type="protein sequence ID" value="KZX17558.1"/>
    <property type="molecule type" value="Genomic_DNA"/>
</dbReference>
<protein>
    <submittedName>
        <fullName evidence="2">dTDP-4-dehydrorhamnose reductase</fullName>
        <ecNumber evidence="2">1.1.1.133</ecNumber>
    </submittedName>
</protein>
<dbReference type="InterPro" id="IPR005913">
    <property type="entry name" value="dTDP_dehydrorham_reduct"/>
</dbReference>
<evidence type="ECO:0000313" key="3">
    <source>
        <dbReference type="Proteomes" id="UP000077066"/>
    </source>
</evidence>
<dbReference type="InterPro" id="IPR036291">
    <property type="entry name" value="NAD(P)-bd_dom_sf"/>
</dbReference>
<dbReference type="PATRIC" id="fig|55758.3.peg.106"/>
<dbReference type="GO" id="GO:0005829">
    <property type="term" value="C:cytosol"/>
    <property type="evidence" value="ECO:0007669"/>
    <property type="project" value="TreeGrafter"/>
</dbReference>